<organism evidence="1 2">
    <name type="scientific">Amycolatopsis minnesotensis</name>
    <dbReference type="NCBI Taxonomy" id="337894"/>
    <lineage>
        <taxon>Bacteria</taxon>
        <taxon>Bacillati</taxon>
        <taxon>Actinomycetota</taxon>
        <taxon>Actinomycetes</taxon>
        <taxon>Pseudonocardiales</taxon>
        <taxon>Pseudonocardiaceae</taxon>
        <taxon>Amycolatopsis</taxon>
    </lineage>
</organism>
<comment type="caution">
    <text evidence="1">The sequence shown here is derived from an EMBL/GenBank/DDBJ whole genome shotgun (WGS) entry which is preliminary data.</text>
</comment>
<evidence type="ECO:0000313" key="1">
    <source>
        <dbReference type="EMBL" id="GAA1965986.1"/>
    </source>
</evidence>
<accession>A0ABP5CM36</accession>
<reference evidence="2" key="1">
    <citation type="journal article" date="2019" name="Int. J. Syst. Evol. Microbiol.">
        <title>The Global Catalogue of Microorganisms (GCM) 10K type strain sequencing project: providing services to taxonomists for standard genome sequencing and annotation.</title>
        <authorList>
            <consortium name="The Broad Institute Genomics Platform"/>
            <consortium name="The Broad Institute Genome Sequencing Center for Infectious Disease"/>
            <person name="Wu L."/>
            <person name="Ma J."/>
        </authorList>
    </citation>
    <scope>NUCLEOTIDE SEQUENCE [LARGE SCALE GENOMIC DNA]</scope>
    <source>
        <strain evidence="2">JCM 14545</strain>
    </source>
</reference>
<keyword evidence="2" id="KW-1185">Reference proteome</keyword>
<dbReference type="Proteomes" id="UP001501116">
    <property type="component" value="Unassembled WGS sequence"/>
</dbReference>
<gene>
    <name evidence="1" type="ORF">GCM10009754_42880</name>
</gene>
<name>A0ABP5CM36_9PSEU</name>
<protein>
    <submittedName>
        <fullName evidence="1">Uncharacterized protein</fullName>
    </submittedName>
</protein>
<sequence length="69" mass="7024">MGVGVDAGARERRRFVRGAFAALKSLKDAFATSGSPKGPFGASPWRGNRLGEGAIAAGASVGMCQQARS</sequence>
<dbReference type="EMBL" id="BAAANN010000016">
    <property type="protein sequence ID" value="GAA1965986.1"/>
    <property type="molecule type" value="Genomic_DNA"/>
</dbReference>
<proteinExistence type="predicted"/>
<evidence type="ECO:0000313" key="2">
    <source>
        <dbReference type="Proteomes" id="UP001501116"/>
    </source>
</evidence>